<evidence type="ECO:0000313" key="2">
    <source>
        <dbReference type="Proteomes" id="UP000230551"/>
    </source>
</evidence>
<sequence>MSDTTILVEQDDDGTNRLEIVCKPFDPADADYDGELFLGIYWDGKEEAFGILKREHAAKLAELLTRDH</sequence>
<dbReference type="Proteomes" id="UP000230551">
    <property type="component" value="Unassembled WGS sequence"/>
</dbReference>
<reference evidence="1 2" key="1">
    <citation type="journal article" date="2017" name="Infect. Genet. Evol.">
        <title>The new phylogeny of the genus Mycobacterium: The old and the news.</title>
        <authorList>
            <person name="Tortoli E."/>
            <person name="Fedrizzi T."/>
            <person name="Meehan C.J."/>
            <person name="Trovato A."/>
            <person name="Grottola A."/>
            <person name="Giacobazzi E."/>
            <person name="Serpini G.F."/>
            <person name="Tagliazucchi S."/>
            <person name="Fabio A."/>
            <person name="Bettua C."/>
            <person name="Bertorelli R."/>
            <person name="Frascaro F."/>
            <person name="De Sanctis V."/>
            <person name="Pecorari M."/>
            <person name="Jousson O."/>
            <person name="Segata N."/>
            <person name="Cirillo D.M."/>
        </authorList>
    </citation>
    <scope>NUCLEOTIDE SEQUENCE [LARGE SCALE GENOMIC DNA]</scope>
    <source>
        <strain evidence="1 2">CIP1034565</strain>
    </source>
</reference>
<protein>
    <submittedName>
        <fullName evidence="1">Uncharacterized protein</fullName>
    </submittedName>
</protein>
<dbReference type="EMBL" id="PDCN02000008">
    <property type="protein sequence ID" value="PIB75706.1"/>
    <property type="molecule type" value="Genomic_DNA"/>
</dbReference>
<dbReference type="STRING" id="85968.GCA_900073015_03143"/>
<proteinExistence type="predicted"/>
<dbReference type="AlphaFoldDB" id="A0A2G5PBJ7"/>
<accession>A0A2G5PBJ7</accession>
<organism evidence="1 2">
    <name type="scientific">Mycolicibacterium brumae</name>
    <dbReference type="NCBI Taxonomy" id="85968"/>
    <lineage>
        <taxon>Bacteria</taxon>
        <taxon>Bacillati</taxon>
        <taxon>Actinomycetota</taxon>
        <taxon>Actinomycetes</taxon>
        <taxon>Mycobacteriales</taxon>
        <taxon>Mycobacteriaceae</taxon>
        <taxon>Mycolicibacterium</taxon>
    </lineage>
</organism>
<comment type="caution">
    <text evidence="1">The sequence shown here is derived from an EMBL/GenBank/DDBJ whole genome shotgun (WGS) entry which is preliminary data.</text>
</comment>
<evidence type="ECO:0000313" key="1">
    <source>
        <dbReference type="EMBL" id="PIB75706.1"/>
    </source>
</evidence>
<dbReference type="RefSeq" id="WP_090591510.1">
    <property type="nucleotide sequence ID" value="NZ_CP104302.1"/>
</dbReference>
<name>A0A2G5PBJ7_9MYCO</name>
<dbReference type="OrthoDB" id="4769985at2"/>
<keyword evidence="2" id="KW-1185">Reference proteome</keyword>
<gene>
    <name evidence="1" type="ORF">CQY22_008170</name>
</gene>